<feature type="compositionally biased region" description="Basic residues" evidence="1">
    <location>
        <begin position="375"/>
        <end position="385"/>
    </location>
</feature>
<feature type="region of interest" description="Disordered" evidence="1">
    <location>
        <begin position="522"/>
        <end position="543"/>
    </location>
</feature>
<evidence type="ECO:0000256" key="1">
    <source>
        <dbReference type="SAM" id="MobiDB-lite"/>
    </source>
</evidence>
<reference evidence="2 3" key="1">
    <citation type="submission" date="2019-04" db="EMBL/GenBank/DDBJ databases">
        <title>High contiguity whole genome sequence and gene annotation resource for two Venturia nashicola isolates.</title>
        <authorList>
            <person name="Prokchorchik M."/>
            <person name="Won K."/>
            <person name="Lee Y."/>
            <person name="Choi E.D."/>
            <person name="Segonzac C."/>
            <person name="Sohn K.H."/>
        </authorList>
    </citation>
    <scope>NUCLEOTIDE SEQUENCE [LARGE SCALE GENOMIC DNA]</scope>
    <source>
        <strain evidence="2 3">PRI2</strain>
    </source>
</reference>
<evidence type="ECO:0000313" key="3">
    <source>
        <dbReference type="Proteomes" id="UP000298493"/>
    </source>
</evidence>
<comment type="caution">
    <text evidence="2">The sequence shown here is derived from an EMBL/GenBank/DDBJ whole genome shotgun (WGS) entry which is preliminary data.</text>
</comment>
<proteinExistence type="predicted"/>
<name>A0A4Z1NEB1_9PEZI</name>
<gene>
    <name evidence="2" type="ORF">E6O75_ATG01709</name>
</gene>
<sequence length="543" mass="60846">MDASPRFNAGGSAFVLNLSDGLMRAETLFDMAGRRTQSTVMTGDFEDNHEREQLQDKRLNEARNICVDSGDRGESTLDASHELSGAGVGLDMVDRTRRNNLEDPGFDEDLENNGEEGHTNTQQSDVAAVEEVTTVVDDFADRVPVSGGERTTGDWTNDHDEMAERLWYLRDQEALGPRVPLPNHKVMMKDLPPRKLALYRRSGHSCKDIMRIIQDAPALPTGLSNRVQRYFAWEGMESESKGQRRSLTAEAIRGLMKLSNAKIFYGVRGKVKRGEYEMTEPDDAFQGTYARNSGGCRVQKVQQGTYARSSTRVPLQAPKDVEWWLRQALMDAGIKNFPTFVEFLLRNPDIAQHWGLDPMTGRPRGYVQPVIPAKSKARSKLKAQKAKQDLPLDAQATPPVGQSFVQHSSAKTTQALPTKSLSRKREAEDNTQPASDRSKKPKLMNAVSETQEELQSVQRALRQQQTNECFDEEVQDGAEPSSDPYNFLHGYEEFLLNPYPEQPIVYGQHFGVPDLQYPEHEFSVSTSSQYDSAYAHNSAASPD</sequence>
<feature type="region of interest" description="Disordered" evidence="1">
    <location>
        <begin position="373"/>
        <end position="452"/>
    </location>
</feature>
<dbReference type="Proteomes" id="UP000298493">
    <property type="component" value="Unassembled WGS sequence"/>
</dbReference>
<keyword evidence="3" id="KW-1185">Reference proteome</keyword>
<dbReference type="EMBL" id="SNSC02000025">
    <property type="protein sequence ID" value="TID13731.1"/>
    <property type="molecule type" value="Genomic_DNA"/>
</dbReference>
<accession>A0A4Z1NEB1</accession>
<feature type="compositionally biased region" description="Acidic residues" evidence="1">
    <location>
        <begin position="104"/>
        <end position="114"/>
    </location>
</feature>
<protein>
    <submittedName>
        <fullName evidence="2">Uncharacterized protein</fullName>
    </submittedName>
</protein>
<organism evidence="2 3">
    <name type="scientific">Venturia nashicola</name>
    <dbReference type="NCBI Taxonomy" id="86259"/>
    <lineage>
        <taxon>Eukaryota</taxon>
        <taxon>Fungi</taxon>
        <taxon>Dikarya</taxon>
        <taxon>Ascomycota</taxon>
        <taxon>Pezizomycotina</taxon>
        <taxon>Dothideomycetes</taxon>
        <taxon>Pleosporomycetidae</taxon>
        <taxon>Venturiales</taxon>
        <taxon>Venturiaceae</taxon>
        <taxon>Venturia</taxon>
    </lineage>
</organism>
<evidence type="ECO:0000313" key="2">
    <source>
        <dbReference type="EMBL" id="TID13731.1"/>
    </source>
</evidence>
<dbReference type="AlphaFoldDB" id="A0A4Z1NEB1"/>
<feature type="compositionally biased region" description="Polar residues" evidence="1">
    <location>
        <begin position="403"/>
        <end position="420"/>
    </location>
</feature>
<feature type="region of interest" description="Disordered" evidence="1">
    <location>
        <begin position="98"/>
        <end position="125"/>
    </location>
</feature>